<name>A0ABS4SLT3_9PROT</name>
<dbReference type="InterPro" id="IPR052038">
    <property type="entry name" value="Type-VII_TA_antitoxin"/>
</dbReference>
<keyword evidence="3" id="KW-0808">Transferase</keyword>
<evidence type="ECO:0000256" key="5">
    <source>
        <dbReference type="ARBA" id="ARBA00022723"/>
    </source>
</evidence>
<protein>
    <submittedName>
        <fullName evidence="11">Nucleotidyltransferase</fullName>
    </submittedName>
</protein>
<evidence type="ECO:0000256" key="3">
    <source>
        <dbReference type="ARBA" id="ARBA00022679"/>
    </source>
</evidence>
<keyword evidence="8" id="KW-0460">Magnesium</keyword>
<dbReference type="SUPFAM" id="SSF81301">
    <property type="entry name" value="Nucleotidyltransferase"/>
    <property type="match status" value="1"/>
</dbReference>
<dbReference type="InterPro" id="IPR043519">
    <property type="entry name" value="NT_sf"/>
</dbReference>
<dbReference type="Proteomes" id="UP000781958">
    <property type="component" value="Unassembled WGS sequence"/>
</dbReference>
<evidence type="ECO:0000256" key="4">
    <source>
        <dbReference type="ARBA" id="ARBA00022695"/>
    </source>
</evidence>
<dbReference type="InterPro" id="IPR002934">
    <property type="entry name" value="Polymerase_NTP_transf_dom"/>
</dbReference>
<keyword evidence="7" id="KW-0067">ATP-binding</keyword>
<dbReference type="Pfam" id="PF01909">
    <property type="entry name" value="NTP_transf_2"/>
    <property type="match status" value="1"/>
</dbReference>
<keyword evidence="6" id="KW-0547">Nucleotide-binding</keyword>
<evidence type="ECO:0000256" key="9">
    <source>
        <dbReference type="ARBA" id="ARBA00038276"/>
    </source>
</evidence>
<dbReference type="PANTHER" id="PTHR33571:SF14">
    <property type="entry name" value="PROTEIN ADENYLYLTRANSFERASE MJ0435-RELATED"/>
    <property type="match status" value="1"/>
</dbReference>
<dbReference type="RefSeq" id="WP_246500707.1">
    <property type="nucleotide sequence ID" value="NZ_JAGINP010000011.1"/>
</dbReference>
<evidence type="ECO:0000256" key="7">
    <source>
        <dbReference type="ARBA" id="ARBA00022840"/>
    </source>
</evidence>
<evidence type="ECO:0000256" key="6">
    <source>
        <dbReference type="ARBA" id="ARBA00022741"/>
    </source>
</evidence>
<evidence type="ECO:0000313" key="12">
    <source>
        <dbReference type="Proteomes" id="UP000781958"/>
    </source>
</evidence>
<keyword evidence="4" id="KW-0548">Nucleotidyltransferase</keyword>
<keyword evidence="5" id="KW-0479">Metal-binding</keyword>
<dbReference type="EMBL" id="JAGINP010000011">
    <property type="protein sequence ID" value="MBP2293511.1"/>
    <property type="molecule type" value="Genomic_DNA"/>
</dbReference>
<dbReference type="PANTHER" id="PTHR33571">
    <property type="entry name" value="SSL8005 PROTEIN"/>
    <property type="match status" value="1"/>
</dbReference>
<comment type="similarity">
    <text evidence="9">Belongs to the MntA antitoxin family.</text>
</comment>
<accession>A0ABS4SLT3</accession>
<evidence type="ECO:0000256" key="1">
    <source>
        <dbReference type="ARBA" id="ARBA00001946"/>
    </source>
</evidence>
<keyword evidence="12" id="KW-1185">Reference proteome</keyword>
<proteinExistence type="inferred from homology"/>
<reference evidence="11 12" key="1">
    <citation type="submission" date="2021-03" db="EMBL/GenBank/DDBJ databases">
        <title>Genomic Encyclopedia of Type Strains, Phase III (KMG-III): the genomes of soil and plant-associated and newly described type strains.</title>
        <authorList>
            <person name="Whitman W."/>
        </authorList>
    </citation>
    <scope>NUCLEOTIDE SEQUENCE [LARGE SCALE GENOMIC DNA]</scope>
    <source>
        <strain evidence="11 12">IMMIB AFH-6</strain>
    </source>
</reference>
<keyword evidence="2" id="KW-1277">Toxin-antitoxin system</keyword>
<comment type="cofactor">
    <cofactor evidence="1">
        <name>Mg(2+)</name>
        <dbReference type="ChEBI" id="CHEBI:18420"/>
    </cofactor>
</comment>
<organism evidence="11 12">
    <name type="scientific">Azospirillum rugosum</name>
    <dbReference type="NCBI Taxonomy" id="416170"/>
    <lineage>
        <taxon>Bacteria</taxon>
        <taxon>Pseudomonadati</taxon>
        <taxon>Pseudomonadota</taxon>
        <taxon>Alphaproteobacteria</taxon>
        <taxon>Rhodospirillales</taxon>
        <taxon>Azospirillaceae</taxon>
        <taxon>Azospirillum</taxon>
    </lineage>
</organism>
<dbReference type="Gene3D" id="3.30.460.10">
    <property type="entry name" value="Beta Polymerase, domain 2"/>
    <property type="match status" value="1"/>
</dbReference>
<evidence type="ECO:0000256" key="8">
    <source>
        <dbReference type="ARBA" id="ARBA00022842"/>
    </source>
</evidence>
<sequence length="107" mass="12237">MMMEKRTQPPSVDEVVRVLRTHRDALRRRGVLHAAVFGSVARGEARDDSDIDILIDLDPQHPMGLFEYTRVTLDIRDLFDRRTDVVLRKNLKPVLRATVVGEAVNAF</sequence>
<gene>
    <name evidence="11" type="ORF">J2851_003294</name>
</gene>
<evidence type="ECO:0000313" key="11">
    <source>
        <dbReference type="EMBL" id="MBP2293511.1"/>
    </source>
</evidence>
<evidence type="ECO:0000259" key="10">
    <source>
        <dbReference type="Pfam" id="PF01909"/>
    </source>
</evidence>
<comment type="caution">
    <text evidence="11">The sequence shown here is derived from an EMBL/GenBank/DDBJ whole genome shotgun (WGS) entry which is preliminary data.</text>
</comment>
<evidence type="ECO:0000256" key="2">
    <source>
        <dbReference type="ARBA" id="ARBA00022649"/>
    </source>
</evidence>
<feature type="domain" description="Polymerase nucleotidyl transferase" evidence="10">
    <location>
        <begin position="19"/>
        <end position="101"/>
    </location>
</feature>